<dbReference type="GO" id="GO:0000160">
    <property type="term" value="P:phosphorelay signal transduction system"/>
    <property type="evidence" value="ECO:0007669"/>
    <property type="project" value="InterPro"/>
</dbReference>
<dbReference type="SMART" id="SM00448">
    <property type="entry name" value="REC"/>
    <property type="match status" value="1"/>
</dbReference>
<dbReference type="InterPro" id="IPR050595">
    <property type="entry name" value="Bact_response_regulator"/>
</dbReference>
<dbReference type="AlphaFoldDB" id="A0A2H3NUH0"/>
<dbReference type="Pfam" id="PF00072">
    <property type="entry name" value="Response_reg"/>
    <property type="match status" value="1"/>
</dbReference>
<keyword evidence="1 2" id="KW-0597">Phosphoprotein</keyword>
<organism evidence="4 5">
    <name type="scientific">Longimonas halophila</name>
    <dbReference type="NCBI Taxonomy" id="1469170"/>
    <lineage>
        <taxon>Bacteria</taxon>
        <taxon>Pseudomonadati</taxon>
        <taxon>Rhodothermota</taxon>
        <taxon>Rhodothermia</taxon>
        <taxon>Rhodothermales</taxon>
        <taxon>Salisaetaceae</taxon>
        <taxon>Longimonas</taxon>
    </lineage>
</organism>
<dbReference type="RefSeq" id="WP_098061726.1">
    <property type="nucleotide sequence ID" value="NZ_PDEP01000004.1"/>
</dbReference>
<feature type="domain" description="Response regulatory" evidence="3">
    <location>
        <begin position="3"/>
        <end position="119"/>
    </location>
</feature>
<feature type="modified residue" description="4-aspartylphosphate" evidence="2">
    <location>
        <position position="52"/>
    </location>
</feature>
<reference evidence="4 5" key="1">
    <citation type="submission" date="2017-10" db="EMBL/GenBank/DDBJ databases">
        <title>Draft genome of Longimonas halophila.</title>
        <authorList>
            <person name="Goh K.M."/>
            <person name="Shamsir M.S."/>
            <person name="Lim S.W."/>
        </authorList>
    </citation>
    <scope>NUCLEOTIDE SEQUENCE [LARGE SCALE GENOMIC DNA]</scope>
    <source>
        <strain evidence="4 5">KCTC 42399</strain>
    </source>
</reference>
<dbReference type="OrthoDB" id="9789181at2"/>
<evidence type="ECO:0000313" key="5">
    <source>
        <dbReference type="Proteomes" id="UP000221024"/>
    </source>
</evidence>
<evidence type="ECO:0000256" key="1">
    <source>
        <dbReference type="ARBA" id="ARBA00022553"/>
    </source>
</evidence>
<sequence length="122" mass="13293">MPHVLIVEDEPSIVTPLKFLMEQEGCSVQIVSDGAAVMPAIAAQRPDLILLDVMLPSRNGYDLCHAIRERPEGNDIAIIMLTVKGREVDIEKGYAMGADAYITKPFAVADVVATARRYLPDA</sequence>
<gene>
    <name evidence="4" type="ORF">CRI93_06045</name>
</gene>
<keyword evidence="5" id="KW-1185">Reference proteome</keyword>
<dbReference type="CDD" id="cd17574">
    <property type="entry name" value="REC_OmpR"/>
    <property type="match status" value="1"/>
</dbReference>
<comment type="caution">
    <text evidence="4">The sequence shown here is derived from an EMBL/GenBank/DDBJ whole genome shotgun (WGS) entry which is preliminary data.</text>
</comment>
<name>A0A2H3NUH0_9BACT</name>
<dbReference type="EMBL" id="PDEP01000004">
    <property type="protein sequence ID" value="PEN08001.1"/>
    <property type="molecule type" value="Genomic_DNA"/>
</dbReference>
<evidence type="ECO:0000256" key="2">
    <source>
        <dbReference type="PROSITE-ProRule" id="PRU00169"/>
    </source>
</evidence>
<accession>A0A2H3NUH0</accession>
<dbReference type="PROSITE" id="PS50110">
    <property type="entry name" value="RESPONSE_REGULATORY"/>
    <property type="match status" value="1"/>
</dbReference>
<evidence type="ECO:0000313" key="4">
    <source>
        <dbReference type="EMBL" id="PEN08001.1"/>
    </source>
</evidence>
<dbReference type="Gene3D" id="3.40.50.2300">
    <property type="match status" value="1"/>
</dbReference>
<dbReference type="InterPro" id="IPR011006">
    <property type="entry name" value="CheY-like_superfamily"/>
</dbReference>
<protein>
    <submittedName>
        <fullName evidence="4">Two-component system response regulator</fullName>
    </submittedName>
</protein>
<proteinExistence type="predicted"/>
<dbReference type="Proteomes" id="UP000221024">
    <property type="component" value="Unassembled WGS sequence"/>
</dbReference>
<dbReference type="PANTHER" id="PTHR44591">
    <property type="entry name" value="STRESS RESPONSE REGULATOR PROTEIN 1"/>
    <property type="match status" value="1"/>
</dbReference>
<dbReference type="InterPro" id="IPR001789">
    <property type="entry name" value="Sig_transdc_resp-reg_receiver"/>
</dbReference>
<dbReference type="PANTHER" id="PTHR44591:SF3">
    <property type="entry name" value="RESPONSE REGULATORY DOMAIN-CONTAINING PROTEIN"/>
    <property type="match status" value="1"/>
</dbReference>
<dbReference type="SUPFAM" id="SSF52172">
    <property type="entry name" value="CheY-like"/>
    <property type="match status" value="1"/>
</dbReference>
<evidence type="ECO:0000259" key="3">
    <source>
        <dbReference type="PROSITE" id="PS50110"/>
    </source>
</evidence>